<dbReference type="EMBL" id="JAKRDF010000001">
    <property type="protein sequence ID" value="MCG7274905.1"/>
    <property type="molecule type" value="Genomic_DNA"/>
</dbReference>
<protein>
    <submittedName>
        <fullName evidence="1">DUF2599 domain-containing protein</fullName>
    </submittedName>
</protein>
<comment type="caution">
    <text evidence="1">The sequence shown here is derived from an EMBL/GenBank/DDBJ whole genome shotgun (WGS) entry which is preliminary data.</text>
</comment>
<sequence>MSATALFALSSTFSVQASADEVNRYVPVEGSDVSVIGANTDSSEGETEAQLKAGDRFRIEGPAGTKVNLLGDSNFLEVVKPGGEVGLYAVAPAGLEFEVKDTVVTVVDLPSNQVAERAAAESDDEPIKATFGLSLIDHVDIVGQPEGTRYMVFPTALGRAMQSPIPETTGWNEAKSKGVADTGSLHNQFVCHPLSQVARVKPSWNLEDWRPDVGLPRTIAERCNPGGGDD</sequence>
<name>A0ABS9PQM4_9CORY</name>
<dbReference type="InterPro" id="IPR019719">
    <property type="entry name" value="DUF2599"/>
</dbReference>
<evidence type="ECO:0000313" key="1">
    <source>
        <dbReference type="EMBL" id="MCG7274905.1"/>
    </source>
</evidence>
<dbReference type="Proteomes" id="UP001521911">
    <property type="component" value="Unassembled WGS sequence"/>
</dbReference>
<proteinExistence type="predicted"/>
<evidence type="ECO:0000313" key="2">
    <source>
        <dbReference type="Proteomes" id="UP001521911"/>
    </source>
</evidence>
<accession>A0ABS9PQM4</accession>
<organism evidence="1 2">
    <name type="scientific">Corynebacterium singulare</name>
    <dbReference type="NCBI Taxonomy" id="161899"/>
    <lineage>
        <taxon>Bacteria</taxon>
        <taxon>Bacillati</taxon>
        <taxon>Actinomycetota</taxon>
        <taxon>Actinomycetes</taxon>
        <taxon>Mycobacteriales</taxon>
        <taxon>Corynebacteriaceae</taxon>
        <taxon>Corynebacterium</taxon>
    </lineage>
</organism>
<reference evidence="1 2" key="1">
    <citation type="submission" date="2022-02" db="EMBL/GenBank/DDBJ databases">
        <title>Uncovering new skin microbiome diversity through culturing and metagenomics.</title>
        <authorList>
            <person name="Conlan S."/>
            <person name="Deming C."/>
            <person name="Nisc Comparative Sequencing Program N."/>
            <person name="Segre J.A."/>
        </authorList>
    </citation>
    <scope>NUCLEOTIDE SEQUENCE [LARGE SCALE GENOMIC DNA]</scope>
    <source>
        <strain evidence="1 2">ACRQV</strain>
    </source>
</reference>
<keyword evidence="2" id="KW-1185">Reference proteome</keyword>
<gene>
    <name evidence="1" type="ORF">MHK08_00215</name>
</gene>
<dbReference type="RefSeq" id="WP_239178413.1">
    <property type="nucleotide sequence ID" value="NZ_JAKRDF010000001.1"/>
</dbReference>
<dbReference type="Pfam" id="PF10783">
    <property type="entry name" value="DUF2599"/>
    <property type="match status" value="1"/>
</dbReference>